<dbReference type="InterPro" id="IPR010496">
    <property type="entry name" value="AL/BT2_dom"/>
</dbReference>
<keyword evidence="4" id="KW-1185">Reference proteome</keyword>
<feature type="domain" description="3-keto-alpha-glucoside-1,2-lyase/3-keto-2-hydroxy-glucal hydratase" evidence="2">
    <location>
        <begin position="943"/>
        <end position="1130"/>
    </location>
</feature>
<dbReference type="InterPro" id="IPR004155">
    <property type="entry name" value="PBS_lyase_HEAT"/>
</dbReference>
<dbReference type="SUPFAM" id="SSF48371">
    <property type="entry name" value="ARM repeat"/>
    <property type="match status" value="2"/>
</dbReference>
<keyword evidence="1" id="KW-0732">Signal</keyword>
<comment type="caution">
    <text evidence="3">The sequence shown here is derived from an EMBL/GenBank/DDBJ whole genome shotgun (WGS) entry which is preliminary data.</text>
</comment>
<evidence type="ECO:0000256" key="1">
    <source>
        <dbReference type="SAM" id="SignalP"/>
    </source>
</evidence>
<dbReference type="Pfam" id="PF06439">
    <property type="entry name" value="3keto-disac_hyd"/>
    <property type="match status" value="2"/>
</dbReference>
<proteinExistence type="predicted"/>
<dbReference type="InterPro" id="IPR016024">
    <property type="entry name" value="ARM-type_fold"/>
</dbReference>
<feature type="signal peptide" evidence="1">
    <location>
        <begin position="1"/>
        <end position="20"/>
    </location>
</feature>
<gene>
    <name evidence="3" type="ORF">J5U18_08620</name>
</gene>
<accession>A0A8T4H9A5</accession>
<evidence type="ECO:0000313" key="4">
    <source>
        <dbReference type="Proteomes" id="UP000679691"/>
    </source>
</evidence>
<dbReference type="Proteomes" id="UP000679691">
    <property type="component" value="Unassembled WGS sequence"/>
</dbReference>
<feature type="domain" description="3-keto-alpha-glucoside-1,2-lyase/3-keto-2-hydroxy-glucal hydratase" evidence="2">
    <location>
        <begin position="727"/>
        <end position="925"/>
    </location>
</feature>
<feature type="chain" id="PRO_5035749983" evidence="1">
    <location>
        <begin position="21"/>
        <end position="1133"/>
    </location>
</feature>
<dbReference type="InterPro" id="IPR011989">
    <property type="entry name" value="ARM-like"/>
</dbReference>
<dbReference type="Gene3D" id="2.60.120.560">
    <property type="entry name" value="Exo-inulinase, domain 1"/>
    <property type="match status" value="2"/>
</dbReference>
<evidence type="ECO:0000313" key="3">
    <source>
        <dbReference type="EMBL" id="MBP3943622.1"/>
    </source>
</evidence>
<sequence>MKKVFNTLSALLILQVAAYAQQPQNRTSATKIADVLAQQPAAEKDKFLAAMSQLENFTAADIASLLGQLKPQGGNNSAVEYAANSYAFYVMQAGKDAPRAEFSKGLTLALNQLQNKDNKGFVLQLLRVCAKNEAIPAIAPYLLDDYLADRAARALVSIQTPEATAALSKALTSSKSEATAVAITTALGSLQASADEAAIIKLLGTYSSEAYQRSALTALSKIGGKASLPVFEQALAKSNYAYDHLDAAGLSIDYAASLLKNRDSKTAESFLSNVYAQSVKSNNINNQIAALSILTDINPAKQKSVLLAAANSEHAAYRNTALQLLSSHGKGLDTKTLFGLLKKATPEAQETVLAFIAKNGKAKDLLALQALYAKDKKFSNAQTLKAIDKLSNGTAAPFLISQLGSADGATLATAKSLLLATKGNDVIPALTKALAKADDKTKVALLGLLAARGNTSSAAAVLPLLASNNAAVRAAAVQAAPTVASVDNLPAIFTALSSANEQETAVLQQAVINAIKSSSDQQAQIQKLAANISRSAAPSAAKYFPIFAGLGGKESLSAVRNYITADQPQLKAAAIQALSSWSNAEALPTLVDLSRVEKEGGNFANIFKGLIRQVTISSATNDQKTLLLKDAFALAQDDNQRKAVLGALQNTGTYQALIFAGEQLSKPTLKSSAANTAMNIALDNKEFYGTQVRAILTEVITTLSGSESSYLKEAVIKHLAEMPQKEGFVSLFNGKDLTGWKGLVADPIKRGKMDAKTLAAAQKKADEAMNKGWMVEDGVLKFNGKGDNIATIKQYGDFEMLVDWKLDKNGKEGDAGVYLRGTPQVQIWDISRTNVGAQVGSGGLYNNQKFATNPTEVADNALGEWNTFKIKMVGEKVTVFLNGKKVTDEVPLENYWDRNQSIFPTEQIELQAHGTTVYYRDIFLKEIARKEVFKLADQEKKDGFKVLFDGTNLDQWTASSGYGISDEGHLWVYPNAKFGGNLYTKEEFSNFVYRFDFKLTPGANNGIGIHAPLTGDAAYEGKEIQVLDDTAEIYKNLKPYQFHGSLYGVAQAKKGFLKPVGEWNSEEIRVEGTRIKVTLNGTVILDTDYASASKNGTLDGKSHPGLSRKSGHIAFLGHGSEVFFKNIRVKKLN</sequence>
<dbReference type="GO" id="GO:0016787">
    <property type="term" value="F:hydrolase activity"/>
    <property type="evidence" value="ECO:0007669"/>
    <property type="project" value="InterPro"/>
</dbReference>
<reference evidence="3" key="1">
    <citation type="submission" date="2021-03" db="EMBL/GenBank/DDBJ databases">
        <authorList>
            <person name="Lu T."/>
            <person name="Wang Q."/>
            <person name="Han X."/>
        </authorList>
    </citation>
    <scope>NUCLEOTIDE SEQUENCE</scope>
    <source>
        <strain evidence="3">WQ 2009</strain>
    </source>
</reference>
<dbReference type="EMBL" id="JAGKSB010000008">
    <property type="protein sequence ID" value="MBP3943622.1"/>
    <property type="molecule type" value="Genomic_DNA"/>
</dbReference>
<protein>
    <submittedName>
        <fullName evidence="3">DUF1080 domain-containing protein</fullName>
    </submittedName>
</protein>
<dbReference type="AlphaFoldDB" id="A0A8T4H9A5"/>
<organism evidence="3 4">
    <name type="scientific">Rhinopithecimicrobium faecis</name>
    <dbReference type="NCBI Taxonomy" id="2820698"/>
    <lineage>
        <taxon>Bacteria</taxon>
        <taxon>Pseudomonadati</taxon>
        <taxon>Bacteroidota</taxon>
        <taxon>Sphingobacteriia</taxon>
        <taxon>Sphingobacteriales</taxon>
        <taxon>Sphingobacteriaceae</taxon>
        <taxon>Rhinopithecimicrobium</taxon>
    </lineage>
</organism>
<dbReference type="Gene3D" id="1.25.10.10">
    <property type="entry name" value="Leucine-rich Repeat Variant"/>
    <property type="match status" value="2"/>
</dbReference>
<evidence type="ECO:0000259" key="2">
    <source>
        <dbReference type="Pfam" id="PF06439"/>
    </source>
</evidence>
<dbReference type="RefSeq" id="WP_353547121.1">
    <property type="nucleotide sequence ID" value="NZ_JAGKSB010000008.1"/>
</dbReference>
<dbReference type="SMART" id="SM00567">
    <property type="entry name" value="EZ_HEAT"/>
    <property type="match status" value="3"/>
</dbReference>
<name>A0A8T4H9A5_9SPHI</name>